<dbReference type="SUPFAM" id="SSF50985">
    <property type="entry name" value="RCC1/BLIP-II"/>
    <property type="match status" value="1"/>
</dbReference>
<dbReference type="PROSITE" id="PS00626">
    <property type="entry name" value="RCC1_2"/>
    <property type="match status" value="1"/>
</dbReference>
<keyword evidence="2" id="KW-0963">Cytoplasm</keyword>
<gene>
    <name evidence="6" type="ORF">CGI_10003635</name>
</gene>
<dbReference type="Pfam" id="PF00632">
    <property type="entry name" value="HECT"/>
    <property type="match status" value="1"/>
</dbReference>
<name>K1PJ44_MAGGI</name>
<dbReference type="PANTHER" id="PTHR45622:SF76">
    <property type="entry name" value="HECT AND RLD DOMAIN CONTAINING E3 UBIQUITIN LIGASE 4, ISOFORM C"/>
    <property type="match status" value="1"/>
</dbReference>
<dbReference type="FunFam" id="3.30.2160.10:FF:000004">
    <property type="entry name" value="probable E3 ubiquitin-protein ligase HERC4 isoform X1"/>
    <property type="match status" value="1"/>
</dbReference>
<dbReference type="HOGENOM" id="CLU_002173_5_3_1"/>
<proteinExistence type="predicted"/>
<dbReference type="Gene3D" id="3.30.2160.10">
    <property type="entry name" value="Hect, E3 ligase catalytic domain"/>
    <property type="match status" value="1"/>
</dbReference>
<dbReference type="FunFam" id="3.30.2410.10:FF:000003">
    <property type="entry name" value="probable E3 ubiquitin-protein ligase HERC4 isoform X1"/>
    <property type="match status" value="1"/>
</dbReference>
<dbReference type="PROSITE" id="PS50237">
    <property type="entry name" value="HECT"/>
    <property type="match status" value="1"/>
</dbReference>
<dbReference type="PANTHER" id="PTHR45622">
    <property type="entry name" value="UBIQUITIN-PROTEIN LIGASE E3A-RELATED"/>
    <property type="match status" value="1"/>
</dbReference>
<sequence length="1059" mass="118845">MIGVFGWGRSNDGQLSIGFSEETSILSPKEVSRLQELDIKEISCGEKHTLIVTKDGKLYSCGSNEYGELGHSKPRSRAVSIDVVELVSSLSSMQVIQAAGGSEFSLVITTAGEVFSWGRNDKGQLGRGKLSKEEERKPKLMKSLAVCTVVQITCGANHCLALTDDGRLFSWGCNKYGQLGLGSSHSFHDTPQQIVCLRGIPIAQIASGGNHSFILTWSRAVFGWGKNSFGQLGLNDEYDKSHPTLCKSLRNQKVMYISCGEDHTVALTKEGGVFSFGAGGFGQLGHNSTQNEILPKRVMELMGSVISQVACGRRHTVAFSPSSGKMYAFGSGGSGQLGLGDTSARNSPFPILSPNFPSTGRRLSQVMDHDGSLYLVKHLYSGGDHCLLLARNAEMGGEPDDFREVDPSTQITTLTAEKCEKIKSLQLDVITPSELVDDVLKIFSSSACLNASFLLKNDEHFGCSSKNNGVDMDNVRKLMNRIADAKNVNIIQQITESIENRLLRSLPPSPPDVEALRVYLILPEFHLLYEPKFFSTLIGPFGKSIVGLEKAASRVLDIWWGSLKPRFFKRILGIFKQTALLILRLPNLPATSNMEVMIRFESLKASLEVLKKLNNVNDYNGQIIPYDNFYIPEVTDIVDIRKDYVNWVHRGKTLPSPQLHFCDYPFIFDASAKSVLLQTDACMQMQSAYEEVQRRNFQNLFLPIDPINPMLILHVTRHNIVTDTLQQLSRQGPADLKKPLKVIFVNEEAIDEGGVRKEFFLLLMKEILDPKYGMFKFFEESRLQWFNPNSFEDKQMFHLIGAVCGLAIYNSTIIGLSFPLALYKKLLNRKTTLEDLMELMPSVGRGMHDLLDYEGDDVEDVFCLTFEITVESFGEVQHKPLVEGGSDRPVTKDNRQEYIDAYVDYLFNKSVEDHFSAFSDGFHKVCGGKVLELFHPQELQAMVIGNENYDFHEFEKNTEYKGEYYRQHPTIRLFWEVFHELTIQLKKKFLLFLTGSDRIPILGMKAVKMIIQPTHGGNSYLPVAHTCFNLLDLPKYQDYRTMKEKLCMAIEQTEGFGIV</sequence>
<dbReference type="InterPro" id="IPR000569">
    <property type="entry name" value="HECT_dom"/>
</dbReference>
<evidence type="ECO:0000256" key="3">
    <source>
        <dbReference type="ARBA" id="ARBA00022679"/>
    </source>
</evidence>
<evidence type="ECO:0000256" key="5">
    <source>
        <dbReference type="ARBA" id="ARBA00022786"/>
    </source>
</evidence>
<evidence type="ECO:0000313" key="6">
    <source>
        <dbReference type="EMBL" id="EKC21598.1"/>
    </source>
</evidence>
<dbReference type="InterPro" id="IPR051709">
    <property type="entry name" value="Ub-ligase/GTPase-reg"/>
</dbReference>
<dbReference type="Gene3D" id="2.130.10.30">
    <property type="entry name" value="Regulator of chromosome condensation 1/beta-lactamase-inhibitor protein II"/>
    <property type="match status" value="2"/>
</dbReference>
<dbReference type="SUPFAM" id="SSF56204">
    <property type="entry name" value="Hect, E3 ligase catalytic domain"/>
    <property type="match status" value="1"/>
</dbReference>
<dbReference type="Gene3D" id="3.30.2410.10">
    <property type="entry name" value="Hect, E3 ligase catalytic domain"/>
    <property type="match status" value="1"/>
</dbReference>
<accession>K1PJ44</accession>
<dbReference type="Gene3D" id="3.90.1750.10">
    <property type="entry name" value="Hect, E3 ligase catalytic domains"/>
    <property type="match status" value="1"/>
</dbReference>
<dbReference type="AlphaFoldDB" id="K1PJ44"/>
<dbReference type="InterPro" id="IPR000408">
    <property type="entry name" value="Reg_chr_condens"/>
</dbReference>
<comment type="subcellular location">
    <subcellularLocation>
        <location evidence="1">Cytoplasm</location>
    </subcellularLocation>
</comment>
<evidence type="ECO:0000256" key="2">
    <source>
        <dbReference type="ARBA" id="ARBA00022490"/>
    </source>
</evidence>
<organism evidence="6">
    <name type="scientific">Magallana gigas</name>
    <name type="common">Pacific oyster</name>
    <name type="synonym">Crassostrea gigas</name>
    <dbReference type="NCBI Taxonomy" id="29159"/>
    <lineage>
        <taxon>Eukaryota</taxon>
        <taxon>Metazoa</taxon>
        <taxon>Spiralia</taxon>
        <taxon>Lophotrochozoa</taxon>
        <taxon>Mollusca</taxon>
        <taxon>Bivalvia</taxon>
        <taxon>Autobranchia</taxon>
        <taxon>Pteriomorphia</taxon>
        <taxon>Ostreida</taxon>
        <taxon>Ostreoidea</taxon>
        <taxon>Ostreidae</taxon>
        <taxon>Magallana</taxon>
    </lineage>
</organism>
<evidence type="ECO:0000256" key="1">
    <source>
        <dbReference type="ARBA" id="ARBA00004496"/>
    </source>
</evidence>
<dbReference type="InterPro" id="IPR009091">
    <property type="entry name" value="RCC1/BLIP-II"/>
</dbReference>
<keyword evidence="5" id="KW-0833">Ubl conjugation pathway</keyword>
<dbReference type="CDD" id="cd00078">
    <property type="entry name" value="HECTc"/>
    <property type="match status" value="1"/>
</dbReference>
<dbReference type="FunCoup" id="K1PJ44">
    <property type="interactions" value="1542"/>
</dbReference>
<evidence type="ECO:0000256" key="4">
    <source>
        <dbReference type="ARBA" id="ARBA00022737"/>
    </source>
</evidence>
<dbReference type="InterPro" id="IPR058923">
    <property type="entry name" value="RCC1-like_dom"/>
</dbReference>
<reference evidence="6" key="1">
    <citation type="journal article" date="2012" name="Nature">
        <title>The oyster genome reveals stress adaptation and complexity of shell formation.</title>
        <authorList>
            <person name="Zhang G."/>
            <person name="Fang X."/>
            <person name="Guo X."/>
            <person name="Li L."/>
            <person name="Luo R."/>
            <person name="Xu F."/>
            <person name="Yang P."/>
            <person name="Zhang L."/>
            <person name="Wang X."/>
            <person name="Qi H."/>
            <person name="Xiong Z."/>
            <person name="Que H."/>
            <person name="Xie Y."/>
            <person name="Holland P.W."/>
            <person name="Paps J."/>
            <person name="Zhu Y."/>
            <person name="Wu F."/>
            <person name="Chen Y."/>
            <person name="Wang J."/>
            <person name="Peng C."/>
            <person name="Meng J."/>
            <person name="Yang L."/>
            <person name="Liu J."/>
            <person name="Wen B."/>
            <person name="Zhang N."/>
            <person name="Huang Z."/>
            <person name="Zhu Q."/>
            <person name="Feng Y."/>
            <person name="Mount A."/>
            <person name="Hedgecock D."/>
            <person name="Xu Z."/>
            <person name="Liu Y."/>
            <person name="Domazet-Loso T."/>
            <person name="Du Y."/>
            <person name="Sun X."/>
            <person name="Zhang S."/>
            <person name="Liu B."/>
            <person name="Cheng P."/>
            <person name="Jiang X."/>
            <person name="Li J."/>
            <person name="Fan D."/>
            <person name="Wang W."/>
            <person name="Fu W."/>
            <person name="Wang T."/>
            <person name="Wang B."/>
            <person name="Zhang J."/>
            <person name="Peng Z."/>
            <person name="Li Y."/>
            <person name="Li N."/>
            <person name="Wang J."/>
            <person name="Chen M."/>
            <person name="He Y."/>
            <person name="Tan F."/>
            <person name="Song X."/>
            <person name="Zheng Q."/>
            <person name="Huang R."/>
            <person name="Yang H."/>
            <person name="Du X."/>
            <person name="Chen L."/>
            <person name="Yang M."/>
            <person name="Gaffney P.M."/>
            <person name="Wang S."/>
            <person name="Luo L."/>
            <person name="She Z."/>
            <person name="Ming Y."/>
            <person name="Huang W."/>
            <person name="Zhang S."/>
            <person name="Huang B."/>
            <person name="Zhang Y."/>
            <person name="Qu T."/>
            <person name="Ni P."/>
            <person name="Miao G."/>
            <person name="Wang J."/>
            <person name="Wang Q."/>
            <person name="Steinberg C.E."/>
            <person name="Wang H."/>
            <person name="Li N."/>
            <person name="Qian L."/>
            <person name="Zhang G."/>
            <person name="Li Y."/>
            <person name="Yang H."/>
            <person name="Liu X."/>
            <person name="Wang J."/>
            <person name="Yin Y."/>
            <person name="Wang J."/>
        </authorList>
    </citation>
    <scope>NUCLEOTIDE SEQUENCE [LARGE SCALE GENOMIC DNA]</scope>
    <source>
        <strain evidence="6">05x7-T-G4-1.051#20</strain>
    </source>
</reference>
<dbReference type="EMBL" id="JH817569">
    <property type="protein sequence ID" value="EKC21598.1"/>
    <property type="molecule type" value="Genomic_DNA"/>
</dbReference>
<dbReference type="InParanoid" id="K1PJ44"/>
<dbReference type="GO" id="GO:0005737">
    <property type="term" value="C:cytoplasm"/>
    <property type="evidence" value="ECO:0007669"/>
    <property type="project" value="UniProtKB-SubCell"/>
</dbReference>
<dbReference type="GO" id="GO:0004842">
    <property type="term" value="F:ubiquitin-protein transferase activity"/>
    <property type="evidence" value="ECO:0007669"/>
    <property type="project" value="InterPro"/>
</dbReference>
<keyword evidence="4" id="KW-0677">Repeat</keyword>
<dbReference type="PRINTS" id="PR00633">
    <property type="entry name" value="RCCNDNSATION"/>
</dbReference>
<dbReference type="SMART" id="SM00119">
    <property type="entry name" value="HECTc"/>
    <property type="match status" value="1"/>
</dbReference>
<keyword evidence="3" id="KW-0808">Transferase</keyword>
<dbReference type="InterPro" id="IPR035983">
    <property type="entry name" value="Hect_E3_ubiquitin_ligase"/>
</dbReference>
<protein>
    <submittedName>
        <fullName evidence="6">Putative E3 ubiquitin-protein ligase HERC4</fullName>
    </submittedName>
</protein>
<dbReference type="Pfam" id="PF25390">
    <property type="entry name" value="WD40_RLD"/>
    <property type="match status" value="1"/>
</dbReference>
<dbReference type="PROSITE" id="PS50012">
    <property type="entry name" value="RCC1_3"/>
    <property type="match status" value="7"/>
</dbReference>